<keyword evidence="2" id="KW-0812">Transmembrane</keyword>
<feature type="transmembrane region" description="Helical" evidence="2">
    <location>
        <begin position="87"/>
        <end position="120"/>
    </location>
</feature>
<feature type="transmembrane region" description="Helical" evidence="2">
    <location>
        <begin position="6"/>
        <end position="27"/>
    </location>
</feature>
<dbReference type="EMBL" id="LSTQ01000022">
    <property type="protein sequence ID" value="OAH27320.1"/>
    <property type="molecule type" value="Genomic_DNA"/>
</dbReference>
<feature type="transmembrane region" description="Helical" evidence="2">
    <location>
        <begin position="34"/>
        <end position="52"/>
    </location>
</feature>
<dbReference type="STRING" id="1705.CA21670_05505"/>
<keyword evidence="5" id="KW-1185">Reference proteome</keyword>
<dbReference type="Proteomes" id="UP000076947">
    <property type="component" value="Unassembled WGS sequence"/>
</dbReference>
<dbReference type="PANTHER" id="PTHR30487:SF0">
    <property type="entry name" value="PREPILIN LEADER PEPTIDASE_N-METHYLTRANSFERASE-RELATED"/>
    <property type="match status" value="1"/>
</dbReference>
<dbReference type="AlphaFoldDB" id="A0A177IEQ6"/>
<keyword evidence="2" id="KW-1133">Transmembrane helix</keyword>
<feature type="domain" description="Prepilin type IV endopeptidase peptidase" evidence="3">
    <location>
        <begin position="18"/>
        <end position="116"/>
    </location>
</feature>
<reference evidence="5" key="1">
    <citation type="submission" date="2016-02" db="EMBL/GenBank/DDBJ databases">
        <authorList>
            <person name="Kaur G."/>
            <person name="Nair G.R."/>
            <person name="Mayilraj S."/>
        </authorList>
    </citation>
    <scope>NUCLEOTIDE SEQUENCE [LARGE SCALE GENOMIC DNA]</scope>
    <source>
        <strain evidence="5">GA-15</strain>
    </source>
</reference>
<dbReference type="GO" id="GO:0004190">
    <property type="term" value="F:aspartic-type endopeptidase activity"/>
    <property type="evidence" value="ECO:0007669"/>
    <property type="project" value="InterPro"/>
</dbReference>
<sequence length="154" mass="16312">MQNLIAQAVPIVGLGGAAVWAVALIIYDVRQRRLPDFLTLPAAALALGWIGFTLQWHALWGLLWSALYLLLALASNGQGMGGGDIKLAVSLGVVIVKHSGVFALLVAIGLTAVIALIWGLILRGRARQRGIDRADPPNGPAMLFATAIVVFTPW</sequence>
<dbReference type="RefSeq" id="WP_082869482.1">
    <property type="nucleotide sequence ID" value="NZ_LSTQ01000022.1"/>
</dbReference>
<gene>
    <name evidence="4" type="ORF">AYJ05_05550</name>
</gene>
<keyword evidence="2" id="KW-0472">Membrane</keyword>
<name>A0A177IEQ6_9CORY</name>
<dbReference type="InterPro" id="IPR000045">
    <property type="entry name" value="Prepilin_IV_endopep_pep"/>
</dbReference>
<dbReference type="GO" id="GO:0005886">
    <property type="term" value="C:plasma membrane"/>
    <property type="evidence" value="ECO:0007669"/>
    <property type="project" value="TreeGrafter"/>
</dbReference>
<evidence type="ECO:0000256" key="2">
    <source>
        <dbReference type="SAM" id="Phobius"/>
    </source>
</evidence>
<comment type="caution">
    <text evidence="4">The sequence shown here is derived from an EMBL/GenBank/DDBJ whole genome shotgun (WGS) entry which is preliminary data.</text>
</comment>
<evidence type="ECO:0000313" key="5">
    <source>
        <dbReference type="Proteomes" id="UP000076947"/>
    </source>
</evidence>
<protein>
    <submittedName>
        <fullName evidence="4">Signal peptidase</fullName>
    </submittedName>
</protein>
<dbReference type="InterPro" id="IPR050882">
    <property type="entry name" value="Prepilin_peptidase/N-MTase"/>
</dbReference>
<dbReference type="GO" id="GO:0006465">
    <property type="term" value="P:signal peptide processing"/>
    <property type="evidence" value="ECO:0007669"/>
    <property type="project" value="TreeGrafter"/>
</dbReference>
<dbReference type="Pfam" id="PF01478">
    <property type="entry name" value="Peptidase_A24"/>
    <property type="match status" value="1"/>
</dbReference>
<evidence type="ECO:0000313" key="4">
    <source>
        <dbReference type="EMBL" id="OAH27320.1"/>
    </source>
</evidence>
<evidence type="ECO:0000259" key="3">
    <source>
        <dbReference type="Pfam" id="PF01478"/>
    </source>
</evidence>
<dbReference type="Gene3D" id="1.20.120.1220">
    <property type="match status" value="1"/>
</dbReference>
<comment type="similarity">
    <text evidence="1">Belongs to the peptidase A24 family.</text>
</comment>
<evidence type="ECO:0000256" key="1">
    <source>
        <dbReference type="ARBA" id="ARBA00005801"/>
    </source>
</evidence>
<proteinExistence type="inferred from homology"/>
<dbReference type="OrthoDB" id="4428077at2"/>
<accession>A0A177IEQ6</accession>
<organism evidence="4 5">
    <name type="scientific">Corynebacterium stationis</name>
    <dbReference type="NCBI Taxonomy" id="1705"/>
    <lineage>
        <taxon>Bacteria</taxon>
        <taxon>Bacillati</taxon>
        <taxon>Actinomycetota</taxon>
        <taxon>Actinomycetes</taxon>
        <taxon>Mycobacteriales</taxon>
        <taxon>Corynebacteriaceae</taxon>
        <taxon>Corynebacterium</taxon>
    </lineage>
</organism>
<dbReference type="PANTHER" id="PTHR30487">
    <property type="entry name" value="TYPE 4 PREPILIN-LIKE PROTEINS LEADER PEPTIDE-PROCESSING ENZYME"/>
    <property type="match status" value="1"/>
</dbReference>